<dbReference type="InterPro" id="IPR032675">
    <property type="entry name" value="LRR_dom_sf"/>
</dbReference>
<organism evidence="1 2">
    <name type="scientific">Stentor coeruleus</name>
    <dbReference type="NCBI Taxonomy" id="5963"/>
    <lineage>
        <taxon>Eukaryota</taxon>
        <taxon>Sar</taxon>
        <taxon>Alveolata</taxon>
        <taxon>Ciliophora</taxon>
        <taxon>Postciliodesmatophora</taxon>
        <taxon>Heterotrichea</taxon>
        <taxon>Heterotrichida</taxon>
        <taxon>Stentoridae</taxon>
        <taxon>Stentor</taxon>
    </lineage>
</organism>
<dbReference type="Pfam" id="PF13516">
    <property type="entry name" value="LRR_6"/>
    <property type="match status" value="3"/>
</dbReference>
<dbReference type="Gene3D" id="3.80.10.10">
    <property type="entry name" value="Ribonuclease Inhibitor"/>
    <property type="match status" value="2"/>
</dbReference>
<dbReference type="InterPro" id="IPR052394">
    <property type="entry name" value="LRR-containing"/>
</dbReference>
<evidence type="ECO:0000313" key="2">
    <source>
        <dbReference type="Proteomes" id="UP000187209"/>
    </source>
</evidence>
<dbReference type="SUPFAM" id="SSF52047">
    <property type="entry name" value="RNI-like"/>
    <property type="match status" value="1"/>
</dbReference>
<sequence>MQSISTGSIHNSPVPKLISISKSHMNFKEQFNLKEKLLQDRNNTPEGFLKLKSTMIMYESIKKHLTPAKIHPRMHYSSLRSLSKTKLNPVAREELTKLNLKDRGLGDDYAKALSQTVRDLPNLKELNIRNNRIADEGLNILLISLKKKNMKTLDLSNNIISTNSIKTLSNMLNSFESCIEKLSLESINLTLKGLKIIITALRSNHSLQELNIANNKLGPGCGNMIKELVLQTTTLKKLDLHWNLFKGQEGVLVFEGLGHNDTLKAVDLSWNSIGSEICTIEALCWFLTSESMIEHLDISHNRISFDSGIALGNALKNNRTIIGLHVEGNYCTIDHLGFVFPLKEICISPTLQKSARILRTPRRINDHKCWICNKYVDFDIKWDPDLIHWRRKLFEVYTRKHKVQREYVYIHLELDDYNPFLLEPSQGFLNETIRAVPRATPIKFFFSYRGKAQVSSQYPKETLEHPIEKTIKYGENQSISLVTHTINYIILDSHILTCKPRPEIKTFILEIPDAPITAEWQLGNSIFANYYCETEELLNRCFEFDWKNTKMLRVIKNDTLRDRIKELVRPYYKFIRKTYRLYAAIGTNGSIFSINLAILTELCQKCEIFDKNFKISDVDLALKASKYSKNTTNSAYGLVRHEFLEFLIRVSLDKYYRSGLCFTECEAIETFFQTHFINHLTIYEQDKWRVDRLFNKECEEVLIENREIFQTIFDIYSGRKAKPGEKKYMLVEDFLNLCQNHGLMSETFNIRHATLCFHMALMTHVDEISGIIHTEATKIEFVDALARVVEHFNSPDPEKDMLGYIYTPPMLSKKLSEAVEQGFVKYRLFKKSTTRSSFA</sequence>
<dbReference type="Proteomes" id="UP000187209">
    <property type="component" value="Unassembled WGS sequence"/>
</dbReference>
<dbReference type="SMART" id="SM00368">
    <property type="entry name" value="LRR_RI"/>
    <property type="match status" value="8"/>
</dbReference>
<keyword evidence="2" id="KW-1185">Reference proteome</keyword>
<dbReference type="PANTHER" id="PTHR24114">
    <property type="entry name" value="LEUCINE RICH REPEAT FAMILY PROTEIN"/>
    <property type="match status" value="1"/>
</dbReference>
<comment type="caution">
    <text evidence="1">The sequence shown here is derived from an EMBL/GenBank/DDBJ whole genome shotgun (WGS) entry which is preliminary data.</text>
</comment>
<dbReference type="OrthoDB" id="418974at2759"/>
<protein>
    <submittedName>
        <fullName evidence="1">Uncharacterized protein</fullName>
    </submittedName>
</protein>
<proteinExistence type="predicted"/>
<dbReference type="EMBL" id="MPUH01000460">
    <property type="protein sequence ID" value="OMJ79651.1"/>
    <property type="molecule type" value="Genomic_DNA"/>
</dbReference>
<name>A0A1R2BSH5_9CILI</name>
<dbReference type="InterPro" id="IPR001611">
    <property type="entry name" value="Leu-rich_rpt"/>
</dbReference>
<gene>
    <name evidence="1" type="ORF">SteCoe_20271</name>
</gene>
<dbReference type="PROSITE" id="PS51450">
    <property type="entry name" value="LRR"/>
    <property type="match status" value="1"/>
</dbReference>
<dbReference type="AlphaFoldDB" id="A0A1R2BSH5"/>
<reference evidence="1 2" key="1">
    <citation type="submission" date="2016-11" db="EMBL/GenBank/DDBJ databases">
        <title>The macronuclear genome of Stentor coeruleus: a giant cell with tiny introns.</title>
        <authorList>
            <person name="Slabodnick M."/>
            <person name="Ruby J.G."/>
            <person name="Reiff S.B."/>
            <person name="Swart E.C."/>
            <person name="Gosai S."/>
            <person name="Prabakaran S."/>
            <person name="Witkowska E."/>
            <person name="Larue G.E."/>
            <person name="Fisher S."/>
            <person name="Freeman R.M."/>
            <person name="Gunawardena J."/>
            <person name="Chu W."/>
            <person name="Stover N.A."/>
            <person name="Gregory B.D."/>
            <person name="Nowacki M."/>
            <person name="Derisi J."/>
            <person name="Roy S.W."/>
            <person name="Marshall W.F."/>
            <person name="Sood P."/>
        </authorList>
    </citation>
    <scope>NUCLEOTIDE SEQUENCE [LARGE SCALE GENOMIC DNA]</scope>
    <source>
        <strain evidence="1">WM001</strain>
    </source>
</reference>
<accession>A0A1R2BSH5</accession>
<dbReference type="PANTHER" id="PTHR24114:SF2">
    <property type="entry name" value="F-BOX DOMAIN-CONTAINING PROTEIN-RELATED"/>
    <property type="match status" value="1"/>
</dbReference>
<evidence type="ECO:0000313" key="1">
    <source>
        <dbReference type="EMBL" id="OMJ79651.1"/>
    </source>
</evidence>